<sequence>MLPFSAPHDPVPFPPRRAPMNEDDVAAWLRDHPGFLAGRPDLYRLLTPPRRVHGDGLADHMAAMITAERAATRHLAEAAREGGGFAARTQSAVLALIASRDPAETVAQEWPVLLGLEHCAVASEAPPAAHRLFLPAGSVARLLPAGRDTLVRATPTELPLLHAEAAALVLRDALALVPLPGAPTLLVLGARHEAALPSRGSSMQLQFLAAALAAALARA</sequence>
<organism evidence="1 2">
    <name type="scientific">Teichococcus vastitatis</name>
    <dbReference type="NCBI Taxonomy" id="2307076"/>
    <lineage>
        <taxon>Bacteria</taxon>
        <taxon>Pseudomonadati</taxon>
        <taxon>Pseudomonadota</taxon>
        <taxon>Alphaproteobacteria</taxon>
        <taxon>Acetobacterales</taxon>
        <taxon>Roseomonadaceae</taxon>
        <taxon>Roseomonas</taxon>
    </lineage>
</organism>
<reference evidence="1 2" key="1">
    <citation type="submission" date="2022-03" db="EMBL/GenBank/DDBJ databases">
        <title>Complete genome analysis of Roseomonas KG 17.1 : a prolific producer of plant growth promoters.</title>
        <authorList>
            <person name="Saadouli I."/>
            <person name="Najjari A."/>
            <person name="Mosbah A."/>
            <person name="Ouzari H.I."/>
        </authorList>
    </citation>
    <scope>NUCLEOTIDE SEQUENCE [LARGE SCALE GENOMIC DNA]</scope>
    <source>
        <strain evidence="1 2">KG17-1</strain>
    </source>
</reference>
<dbReference type="RefSeq" id="WP_120006102.1">
    <property type="nucleotide sequence ID" value="NZ_JALBUU010000004.1"/>
</dbReference>
<dbReference type="InterPro" id="IPR029016">
    <property type="entry name" value="GAF-like_dom_sf"/>
</dbReference>
<name>A0ABS9W5A1_9PROT</name>
<protein>
    <recommendedName>
        <fullName evidence="3">DUF484 family protein</fullName>
    </recommendedName>
</protein>
<gene>
    <name evidence="1" type="ORF">MON41_11565</name>
</gene>
<dbReference type="Proteomes" id="UP001201985">
    <property type="component" value="Unassembled WGS sequence"/>
</dbReference>
<comment type="caution">
    <text evidence="1">The sequence shown here is derived from an EMBL/GenBank/DDBJ whole genome shotgun (WGS) entry which is preliminary data.</text>
</comment>
<keyword evidence="2" id="KW-1185">Reference proteome</keyword>
<evidence type="ECO:0000313" key="2">
    <source>
        <dbReference type="Proteomes" id="UP001201985"/>
    </source>
</evidence>
<evidence type="ECO:0000313" key="1">
    <source>
        <dbReference type="EMBL" id="MCI0754393.1"/>
    </source>
</evidence>
<evidence type="ECO:0008006" key="3">
    <source>
        <dbReference type="Google" id="ProtNLM"/>
    </source>
</evidence>
<dbReference type="EMBL" id="JALBUU010000004">
    <property type="protein sequence ID" value="MCI0754393.1"/>
    <property type="molecule type" value="Genomic_DNA"/>
</dbReference>
<proteinExistence type="predicted"/>
<accession>A0ABS9W5A1</accession>
<dbReference type="Gene3D" id="3.30.450.40">
    <property type="match status" value="1"/>
</dbReference>